<sequence>PLQPFYASSGKFHTPKSVNSIKSFGYAYEGLEWRSKSDAQMKTAATALINRLYSTGVNKVSRKRDDTADATTRYFAQIKVDVEELERPCSVNLYVNTTSVASLVIMKQPSAGLVMGKFSLDKAADPIDLQNEATHLVVDDILSTIRVEIVKHDGTLIPLTSVPSLKIELENVDVVPPTSAFDLPEYKNPEQRTAPKKQVKPPALI</sequence>
<evidence type="ECO:0000313" key="2">
    <source>
        <dbReference type="EMBL" id="KAG3191273.1"/>
    </source>
</evidence>
<feature type="region of interest" description="Disordered" evidence="1">
    <location>
        <begin position="180"/>
        <end position="205"/>
    </location>
</feature>
<evidence type="ECO:0000256" key="1">
    <source>
        <dbReference type="SAM" id="MobiDB-lite"/>
    </source>
</evidence>
<gene>
    <name evidence="2" type="ORF">PC129_g25093</name>
</gene>
<comment type="caution">
    <text evidence="2">The sequence shown here is derived from an EMBL/GenBank/DDBJ whole genome shotgun (WGS) entry which is preliminary data.</text>
</comment>
<feature type="non-terminal residue" evidence="2">
    <location>
        <position position="1"/>
    </location>
</feature>
<organism evidence="2 3">
    <name type="scientific">Phytophthora cactorum</name>
    <dbReference type="NCBI Taxonomy" id="29920"/>
    <lineage>
        <taxon>Eukaryota</taxon>
        <taxon>Sar</taxon>
        <taxon>Stramenopiles</taxon>
        <taxon>Oomycota</taxon>
        <taxon>Peronosporomycetes</taxon>
        <taxon>Peronosporales</taxon>
        <taxon>Peronosporaceae</taxon>
        <taxon>Phytophthora</taxon>
    </lineage>
</organism>
<protein>
    <submittedName>
        <fullName evidence="2">Uncharacterized protein</fullName>
    </submittedName>
</protein>
<proteinExistence type="predicted"/>
<dbReference type="InterPro" id="IPR008922">
    <property type="entry name" value="Di-copper_centre_dom_sf"/>
</dbReference>
<evidence type="ECO:0000313" key="3">
    <source>
        <dbReference type="Proteomes" id="UP000760860"/>
    </source>
</evidence>
<reference evidence="2" key="1">
    <citation type="submission" date="2018-05" db="EMBL/GenBank/DDBJ databases">
        <title>Effector identification in a new, highly contiguous assembly of the strawberry crown rot pathogen Phytophthora cactorum.</title>
        <authorList>
            <person name="Armitage A.D."/>
            <person name="Nellist C.F."/>
            <person name="Bates H."/>
            <person name="Vickerstaff R.J."/>
            <person name="Harrison R.J."/>
        </authorList>
    </citation>
    <scope>NUCLEOTIDE SEQUENCE</scope>
    <source>
        <strain evidence="2">P421</strain>
    </source>
</reference>
<dbReference type="Gene3D" id="1.10.1280.10">
    <property type="entry name" value="Di-copper center containing domain from catechol oxidase"/>
    <property type="match status" value="1"/>
</dbReference>
<accession>A0A8T1H099</accession>
<dbReference type="AlphaFoldDB" id="A0A8T1H099"/>
<name>A0A8T1H099_9STRA</name>
<dbReference type="Proteomes" id="UP000760860">
    <property type="component" value="Unassembled WGS sequence"/>
</dbReference>
<dbReference type="EMBL" id="RCMV01004959">
    <property type="protein sequence ID" value="KAG3191273.1"/>
    <property type="molecule type" value="Genomic_DNA"/>
</dbReference>